<feature type="region of interest" description="Disordered" evidence="1">
    <location>
        <begin position="160"/>
        <end position="179"/>
    </location>
</feature>
<evidence type="ECO:0000313" key="2">
    <source>
        <dbReference type="EMBL" id="KAL0413200.1"/>
    </source>
</evidence>
<dbReference type="PANTHER" id="PTHR33240:SF15">
    <property type="entry name" value="GAG-PRO-LIKE PROTEIN"/>
    <property type="match status" value="1"/>
</dbReference>
<name>A0AAW2U7K0_SESRA</name>
<reference evidence="2" key="1">
    <citation type="submission" date="2020-06" db="EMBL/GenBank/DDBJ databases">
        <authorList>
            <person name="Li T."/>
            <person name="Hu X."/>
            <person name="Zhang T."/>
            <person name="Song X."/>
            <person name="Zhang H."/>
            <person name="Dai N."/>
            <person name="Sheng W."/>
            <person name="Hou X."/>
            <person name="Wei L."/>
        </authorList>
    </citation>
    <scope>NUCLEOTIDE SEQUENCE</scope>
    <source>
        <strain evidence="2">G02</strain>
        <tissue evidence="2">Leaf</tissue>
    </source>
</reference>
<dbReference type="EMBL" id="JACGWJ010000006">
    <property type="protein sequence ID" value="KAL0413200.1"/>
    <property type="molecule type" value="Genomic_DNA"/>
</dbReference>
<gene>
    <name evidence="2" type="ORF">Sradi_1521700</name>
</gene>
<proteinExistence type="predicted"/>
<dbReference type="AlphaFoldDB" id="A0AAW2U7K0"/>
<evidence type="ECO:0000256" key="1">
    <source>
        <dbReference type="SAM" id="MobiDB-lite"/>
    </source>
</evidence>
<organism evidence="2">
    <name type="scientific">Sesamum radiatum</name>
    <name type="common">Black benniseed</name>
    <dbReference type="NCBI Taxonomy" id="300843"/>
    <lineage>
        <taxon>Eukaryota</taxon>
        <taxon>Viridiplantae</taxon>
        <taxon>Streptophyta</taxon>
        <taxon>Embryophyta</taxon>
        <taxon>Tracheophyta</taxon>
        <taxon>Spermatophyta</taxon>
        <taxon>Magnoliopsida</taxon>
        <taxon>eudicotyledons</taxon>
        <taxon>Gunneridae</taxon>
        <taxon>Pentapetalae</taxon>
        <taxon>asterids</taxon>
        <taxon>lamiids</taxon>
        <taxon>Lamiales</taxon>
        <taxon>Pedaliaceae</taxon>
        <taxon>Sesamum</taxon>
    </lineage>
</organism>
<sequence>MEDAPLIQFGRAERSEPKTSHNDALVITALLANNEVECIFMDFESSVHILFGKAYDQMQLGEIPLKKLNTFPYGFTGEVVHPRGMISLPLMLGTWNAQSTCMLKLLVVDVLSAYNVIFGSPNLNVFQAVISTYHMKIKFSTPKEKFKETPSNREMLYRGCAQRTEETSNKNPKGAPSSK</sequence>
<dbReference type="PANTHER" id="PTHR33240">
    <property type="entry name" value="OS08G0508500 PROTEIN"/>
    <property type="match status" value="1"/>
</dbReference>
<protein>
    <submittedName>
        <fullName evidence="2">Uncharacterized protein</fullName>
    </submittedName>
</protein>
<comment type="caution">
    <text evidence="2">The sequence shown here is derived from an EMBL/GenBank/DDBJ whole genome shotgun (WGS) entry which is preliminary data.</text>
</comment>
<reference evidence="2" key="2">
    <citation type="journal article" date="2024" name="Plant">
        <title>Genomic evolution and insights into agronomic trait innovations of Sesamum species.</title>
        <authorList>
            <person name="Miao H."/>
            <person name="Wang L."/>
            <person name="Qu L."/>
            <person name="Liu H."/>
            <person name="Sun Y."/>
            <person name="Le M."/>
            <person name="Wang Q."/>
            <person name="Wei S."/>
            <person name="Zheng Y."/>
            <person name="Lin W."/>
            <person name="Duan Y."/>
            <person name="Cao H."/>
            <person name="Xiong S."/>
            <person name="Wang X."/>
            <person name="Wei L."/>
            <person name="Li C."/>
            <person name="Ma Q."/>
            <person name="Ju M."/>
            <person name="Zhao R."/>
            <person name="Li G."/>
            <person name="Mu C."/>
            <person name="Tian Q."/>
            <person name="Mei H."/>
            <person name="Zhang T."/>
            <person name="Gao T."/>
            <person name="Zhang H."/>
        </authorList>
    </citation>
    <scope>NUCLEOTIDE SEQUENCE</scope>
    <source>
        <strain evidence="2">G02</strain>
    </source>
</reference>
<accession>A0AAW2U7K0</accession>